<dbReference type="InterPro" id="IPR015927">
    <property type="entry name" value="Peptidase_S24_S26A/B/C"/>
</dbReference>
<evidence type="ECO:0000256" key="3">
    <source>
        <dbReference type="ARBA" id="ARBA00023163"/>
    </source>
</evidence>
<protein>
    <submittedName>
        <fullName evidence="6">Helix-turn-helix domain-containing protein</fullName>
    </submittedName>
</protein>
<dbReference type="CDD" id="cd00093">
    <property type="entry name" value="HTH_XRE"/>
    <property type="match status" value="1"/>
</dbReference>
<keyword evidence="4" id="KW-0175">Coiled coil</keyword>
<dbReference type="InterPro" id="IPR039418">
    <property type="entry name" value="LexA-like"/>
</dbReference>
<keyword evidence="3" id="KW-0804">Transcription</keyword>
<sequence>MQNKLPLEIQRFKQIRHEQNLTQAEFAEALGIKNSTADIERGRTKLSGQVVMELLKNFNVNPLWLYGESRQKEIDLYKADTMPKVVTVNPDGQDNISMVNQKAAAGYPHNVQDTEWYQKLPAFDMPLPEYRHATYRGFQVEGDSMLPDFRPDDWVLAKAVENLSLATNNKVYIIVLYDSVLLKKIEKQTDGKTLKLISTNDIYPPYVIETKDIQELWEVSSKLTFSVNEHSENSMLKKLEASMEELKAQLNQVKLNS</sequence>
<evidence type="ECO:0000256" key="1">
    <source>
        <dbReference type="ARBA" id="ARBA00023015"/>
    </source>
</evidence>
<name>A0A4U5TRZ6_9FLAO</name>
<comment type="caution">
    <text evidence="6">The sequence shown here is derived from an EMBL/GenBank/DDBJ whole genome shotgun (WGS) entry which is preliminary data.</text>
</comment>
<dbReference type="Gene3D" id="2.10.109.10">
    <property type="entry name" value="Umud Fragment, subunit A"/>
    <property type="match status" value="1"/>
</dbReference>
<dbReference type="OrthoDB" id="3831186at2"/>
<dbReference type="RefSeq" id="WP_138930753.1">
    <property type="nucleotide sequence ID" value="NZ_SWMU01000001.1"/>
</dbReference>
<dbReference type="PANTHER" id="PTHR40661">
    <property type="match status" value="1"/>
</dbReference>
<dbReference type="SMART" id="SM00530">
    <property type="entry name" value="HTH_XRE"/>
    <property type="match status" value="1"/>
</dbReference>
<dbReference type="EMBL" id="SWMU01000001">
    <property type="protein sequence ID" value="TKS57049.1"/>
    <property type="molecule type" value="Genomic_DNA"/>
</dbReference>
<dbReference type="Pfam" id="PF00717">
    <property type="entry name" value="Peptidase_S24"/>
    <property type="match status" value="1"/>
</dbReference>
<dbReference type="Gene3D" id="1.10.260.40">
    <property type="entry name" value="lambda repressor-like DNA-binding domains"/>
    <property type="match status" value="1"/>
</dbReference>
<organism evidence="6 7">
    <name type="scientific">Mesohalobacter halotolerans</name>
    <dbReference type="NCBI Taxonomy" id="1883405"/>
    <lineage>
        <taxon>Bacteria</taxon>
        <taxon>Pseudomonadati</taxon>
        <taxon>Bacteroidota</taxon>
        <taxon>Flavobacteriia</taxon>
        <taxon>Flavobacteriales</taxon>
        <taxon>Flavobacteriaceae</taxon>
        <taxon>Mesohalobacter</taxon>
    </lineage>
</organism>
<accession>A0A4U5TRZ6</accession>
<dbReference type="AlphaFoldDB" id="A0A4U5TRZ6"/>
<keyword evidence="7" id="KW-1185">Reference proteome</keyword>
<dbReference type="SUPFAM" id="SSF47413">
    <property type="entry name" value="lambda repressor-like DNA-binding domains"/>
    <property type="match status" value="1"/>
</dbReference>
<dbReference type="GO" id="GO:0003677">
    <property type="term" value="F:DNA binding"/>
    <property type="evidence" value="ECO:0007669"/>
    <property type="project" value="UniProtKB-KW"/>
</dbReference>
<feature type="coiled-coil region" evidence="4">
    <location>
        <begin position="229"/>
        <end position="256"/>
    </location>
</feature>
<keyword evidence="2" id="KW-0238">DNA-binding</keyword>
<dbReference type="PANTHER" id="PTHR40661:SF1">
    <property type="entry name" value="HTH CRO_C1-TYPE DOMAIN-CONTAINING PROTEIN"/>
    <property type="match status" value="1"/>
</dbReference>
<feature type="domain" description="HTH cro/C1-type" evidence="5">
    <location>
        <begin position="12"/>
        <end position="65"/>
    </location>
</feature>
<evidence type="ECO:0000313" key="6">
    <source>
        <dbReference type="EMBL" id="TKS57049.1"/>
    </source>
</evidence>
<gene>
    <name evidence="6" type="ORF">FCN74_01100</name>
</gene>
<dbReference type="Pfam" id="PF01381">
    <property type="entry name" value="HTH_3"/>
    <property type="match status" value="1"/>
</dbReference>
<evidence type="ECO:0000313" key="7">
    <source>
        <dbReference type="Proteomes" id="UP000306552"/>
    </source>
</evidence>
<evidence type="ECO:0000259" key="5">
    <source>
        <dbReference type="PROSITE" id="PS50943"/>
    </source>
</evidence>
<evidence type="ECO:0000256" key="2">
    <source>
        <dbReference type="ARBA" id="ARBA00023125"/>
    </source>
</evidence>
<dbReference type="InterPro" id="IPR001387">
    <property type="entry name" value="Cro/C1-type_HTH"/>
</dbReference>
<reference evidence="6 7" key="1">
    <citation type="submission" date="2019-04" db="EMBL/GenBank/DDBJ databases">
        <title>Psychroflexus halotolerans sp. nov., isolated from a marine solar saltern.</title>
        <authorList>
            <person name="Feng X."/>
        </authorList>
    </citation>
    <scope>NUCLEOTIDE SEQUENCE [LARGE SCALE GENOMIC DNA]</scope>
    <source>
        <strain evidence="6 7">WDS2C27</strain>
    </source>
</reference>
<dbReference type="InterPro" id="IPR010982">
    <property type="entry name" value="Lambda_DNA-bd_dom_sf"/>
</dbReference>
<dbReference type="Proteomes" id="UP000306552">
    <property type="component" value="Unassembled WGS sequence"/>
</dbReference>
<dbReference type="CDD" id="cd06529">
    <property type="entry name" value="S24_LexA-like"/>
    <property type="match status" value="1"/>
</dbReference>
<dbReference type="PROSITE" id="PS50943">
    <property type="entry name" value="HTH_CROC1"/>
    <property type="match status" value="1"/>
</dbReference>
<evidence type="ECO:0000256" key="4">
    <source>
        <dbReference type="SAM" id="Coils"/>
    </source>
</evidence>
<proteinExistence type="predicted"/>
<dbReference type="SUPFAM" id="SSF51306">
    <property type="entry name" value="LexA/Signal peptidase"/>
    <property type="match status" value="1"/>
</dbReference>
<keyword evidence="1" id="KW-0805">Transcription regulation</keyword>
<dbReference type="InterPro" id="IPR036286">
    <property type="entry name" value="LexA/Signal_pep-like_sf"/>
</dbReference>